<evidence type="ECO:0000313" key="2">
    <source>
        <dbReference type="EMBL" id="GAX80211.1"/>
    </source>
</evidence>
<keyword evidence="3" id="KW-1185">Reference proteome</keyword>
<proteinExistence type="predicted"/>
<protein>
    <submittedName>
        <fullName evidence="2">Uncharacterized protein</fullName>
    </submittedName>
</protein>
<name>A0A250XAV0_9CHLO</name>
<dbReference type="EMBL" id="BEGY01000049">
    <property type="protein sequence ID" value="GAX80211.1"/>
    <property type="molecule type" value="Genomic_DNA"/>
</dbReference>
<evidence type="ECO:0000256" key="1">
    <source>
        <dbReference type="SAM" id="MobiDB-lite"/>
    </source>
</evidence>
<gene>
    <name evidence="2" type="ORF">CEUSTIGMA_g7649.t1</name>
</gene>
<reference evidence="2 3" key="1">
    <citation type="submission" date="2017-08" db="EMBL/GenBank/DDBJ databases">
        <title>Acidophilic green algal genome provides insights into adaptation to an acidic environment.</title>
        <authorList>
            <person name="Hirooka S."/>
            <person name="Hirose Y."/>
            <person name="Kanesaki Y."/>
            <person name="Higuchi S."/>
            <person name="Fujiwara T."/>
            <person name="Onuma R."/>
            <person name="Era A."/>
            <person name="Ohbayashi R."/>
            <person name="Uzuka A."/>
            <person name="Nozaki H."/>
            <person name="Yoshikawa H."/>
            <person name="Miyagishima S.Y."/>
        </authorList>
    </citation>
    <scope>NUCLEOTIDE SEQUENCE [LARGE SCALE GENOMIC DNA]</scope>
    <source>
        <strain evidence="2 3">NIES-2499</strain>
    </source>
</reference>
<dbReference type="AlphaFoldDB" id="A0A250XAV0"/>
<feature type="region of interest" description="Disordered" evidence="1">
    <location>
        <begin position="171"/>
        <end position="190"/>
    </location>
</feature>
<organism evidence="2 3">
    <name type="scientific">Chlamydomonas eustigma</name>
    <dbReference type="NCBI Taxonomy" id="1157962"/>
    <lineage>
        <taxon>Eukaryota</taxon>
        <taxon>Viridiplantae</taxon>
        <taxon>Chlorophyta</taxon>
        <taxon>core chlorophytes</taxon>
        <taxon>Chlorophyceae</taxon>
        <taxon>CS clade</taxon>
        <taxon>Chlamydomonadales</taxon>
        <taxon>Chlamydomonadaceae</taxon>
        <taxon>Chlamydomonas</taxon>
    </lineage>
</organism>
<dbReference type="Proteomes" id="UP000232323">
    <property type="component" value="Unassembled WGS sequence"/>
</dbReference>
<accession>A0A250XAV0</accession>
<sequence length="237" mass="26268">MLGAEKTGTFTKHSRTLPLQIDKGCWSPVCWGSGMKWILIQEAGDSVGSIMRTQKLMPLNLLKTDQGNVGCVDINLVDMTVSEARKALTHQATKRRSHSAHSRLTGLTELGALWPALWSVNPLQHTPPPTASESQLRLYGLEGLEERWKQPLGDDHFPPEELDQLPAWMRPGASSRRNQHASPSTAPLAARKEAKDAIALAASSLTDAIRRDWLRTTQDLRTLDNGFTCRGGQKKRF</sequence>
<evidence type="ECO:0000313" key="3">
    <source>
        <dbReference type="Proteomes" id="UP000232323"/>
    </source>
</evidence>
<comment type="caution">
    <text evidence="2">The sequence shown here is derived from an EMBL/GenBank/DDBJ whole genome shotgun (WGS) entry which is preliminary data.</text>
</comment>